<dbReference type="GO" id="GO:0016757">
    <property type="term" value="F:glycosyltransferase activity"/>
    <property type="evidence" value="ECO:0007669"/>
    <property type="project" value="UniProtKB-UniRule"/>
</dbReference>
<dbReference type="PROSITE" id="PS52018">
    <property type="entry name" value="DART"/>
    <property type="match status" value="1"/>
</dbReference>
<accession>A0A399DVN1</accession>
<comment type="caution">
    <text evidence="8">The sequence shown here is derived from an EMBL/GenBank/DDBJ whole genome shotgun (WGS) entry which is preliminary data.</text>
</comment>
<feature type="domain" description="DarT" evidence="7">
    <location>
        <begin position="5"/>
        <end position="212"/>
    </location>
</feature>
<dbReference type="Proteomes" id="UP000266089">
    <property type="component" value="Unassembled WGS sequence"/>
</dbReference>
<evidence type="ECO:0000256" key="4">
    <source>
        <dbReference type="ARBA" id="ARBA00022695"/>
    </source>
</evidence>
<reference evidence="8 9" key="1">
    <citation type="submission" date="2018-08" db="EMBL/GenBank/DDBJ databases">
        <title>Meiothermus cateniformans JCM 15151 genome sequencing project.</title>
        <authorList>
            <person name="Da Costa M.S."/>
            <person name="Albuquerque L."/>
            <person name="Raposo P."/>
            <person name="Froufe H.J.C."/>
            <person name="Barroso C.S."/>
            <person name="Egas C."/>
        </authorList>
    </citation>
    <scope>NUCLEOTIDE SEQUENCE [LARGE SCALE GENOMIC DNA]</scope>
    <source>
        <strain evidence="8 9">JCM 15151</strain>
    </source>
</reference>
<feature type="binding site" evidence="6">
    <location>
        <position position="50"/>
    </location>
    <ligand>
        <name>NAD(+)</name>
        <dbReference type="ChEBI" id="CHEBI:57540"/>
    </ligand>
</feature>
<evidence type="ECO:0000256" key="3">
    <source>
        <dbReference type="ARBA" id="ARBA00022679"/>
    </source>
</evidence>
<evidence type="ECO:0000256" key="6">
    <source>
        <dbReference type="PROSITE-ProRule" id="PRU01362"/>
    </source>
</evidence>
<dbReference type="Pfam" id="PF14487">
    <property type="entry name" value="DarT"/>
    <property type="match status" value="1"/>
</dbReference>
<dbReference type="GO" id="GO:0016779">
    <property type="term" value="F:nucleotidyltransferase activity"/>
    <property type="evidence" value="ECO:0007669"/>
    <property type="project" value="UniProtKB-UniRule"/>
</dbReference>
<dbReference type="EMBL" id="QWKX01000047">
    <property type="protein sequence ID" value="RIH76244.1"/>
    <property type="molecule type" value="Genomic_DNA"/>
</dbReference>
<evidence type="ECO:0000313" key="9">
    <source>
        <dbReference type="Proteomes" id="UP000266089"/>
    </source>
</evidence>
<dbReference type="RefSeq" id="WP_241768739.1">
    <property type="nucleotide sequence ID" value="NZ_JBHSXZ010000085.1"/>
</dbReference>
<feature type="active site" evidence="6">
    <location>
        <position position="165"/>
    </location>
</feature>
<comment type="catalytic activity">
    <reaction evidence="6">
        <text>a thymidine in DNA + NAD(+) = an N-(ADP-alpha-D-ribosyl)-thymidine in DNA + nicotinamide + H(+)</text>
        <dbReference type="Rhea" id="RHEA:71651"/>
        <dbReference type="Rhea" id="RHEA-COMP:13556"/>
        <dbReference type="Rhea" id="RHEA-COMP:18051"/>
        <dbReference type="ChEBI" id="CHEBI:15378"/>
        <dbReference type="ChEBI" id="CHEBI:17154"/>
        <dbReference type="ChEBI" id="CHEBI:57540"/>
        <dbReference type="ChEBI" id="CHEBI:137386"/>
        <dbReference type="ChEBI" id="CHEBI:191199"/>
    </reaction>
</comment>
<evidence type="ECO:0000256" key="2">
    <source>
        <dbReference type="ARBA" id="ARBA00022676"/>
    </source>
</evidence>
<keyword evidence="2 6" id="KW-0328">Glycosyltransferase</keyword>
<dbReference type="GO" id="GO:0003677">
    <property type="term" value="F:DNA binding"/>
    <property type="evidence" value="ECO:0007669"/>
    <property type="project" value="UniProtKB-UniRule"/>
</dbReference>
<comment type="similarity">
    <text evidence="6">Belongs to the DarT ADP-ribosyltransferase family.</text>
</comment>
<evidence type="ECO:0000313" key="8">
    <source>
        <dbReference type="EMBL" id="RIH76244.1"/>
    </source>
</evidence>
<evidence type="ECO:0000256" key="5">
    <source>
        <dbReference type="ARBA" id="ARBA00023125"/>
    </source>
</evidence>
<evidence type="ECO:0000259" key="7">
    <source>
        <dbReference type="PROSITE" id="PS52018"/>
    </source>
</evidence>
<gene>
    <name evidence="8" type="ORF">Mcate_01860</name>
</gene>
<dbReference type="InterPro" id="IPR029494">
    <property type="entry name" value="DarT"/>
</dbReference>
<organism evidence="8 9">
    <name type="scientific">Meiothermus taiwanensis</name>
    <dbReference type="NCBI Taxonomy" id="172827"/>
    <lineage>
        <taxon>Bacteria</taxon>
        <taxon>Thermotogati</taxon>
        <taxon>Deinococcota</taxon>
        <taxon>Deinococci</taxon>
        <taxon>Thermales</taxon>
        <taxon>Thermaceae</taxon>
        <taxon>Meiothermus</taxon>
    </lineage>
</organism>
<keyword evidence="3 6" id="KW-0808">Transferase</keyword>
<sequence>MPAQPRIYHITHVDNLPSIIQAGGLWSDAKMMGQGGPAASIGFNHIKQRRLRLPVKCHPGDYVGDYVPFYFCPRSIMLYVIHCGNQPELTYREGQEPIVHLEADLREVVSWADSQGRRWAFSLSNAGAAYTEFRNRLDHLDEINWEAVAATDFRDPVVKDSKQAEFLVHEFFPWWLVRRVGVRSQKIYYRASQALASAQHRPLLEVIPSWYY</sequence>
<feature type="binding site" evidence="6">
    <location>
        <begin position="9"/>
        <end position="11"/>
    </location>
    <ligand>
        <name>NAD(+)</name>
        <dbReference type="ChEBI" id="CHEBI:57540"/>
    </ligand>
</feature>
<keyword evidence="1 6" id="KW-1277">Toxin-antitoxin system</keyword>
<dbReference type="AlphaFoldDB" id="A0A399DVN1"/>
<feature type="active site" description="Proton acceptor" evidence="6">
    <location>
        <position position="50"/>
    </location>
</feature>
<protein>
    <recommendedName>
        <fullName evidence="7">DarT domain-containing protein</fullName>
    </recommendedName>
</protein>
<proteinExistence type="inferred from homology"/>
<comment type="caution">
    <text evidence="6">Lacks conserved residue(s) required for the propagation of feature annotation.</text>
</comment>
<name>A0A399DVN1_9DEIN</name>
<dbReference type="KEGG" id="mtai:Mtai_v1c27830"/>
<evidence type="ECO:0000256" key="1">
    <source>
        <dbReference type="ARBA" id="ARBA00022649"/>
    </source>
</evidence>
<keyword evidence="4 6" id="KW-0548">Nucleotidyltransferase</keyword>
<keyword evidence="5 6" id="KW-0238">DNA-binding</keyword>